<reference evidence="2 3" key="1">
    <citation type="submission" date="2019-10" db="EMBL/GenBank/DDBJ databases">
        <authorList>
            <person name="Kazantseva O."/>
            <person name="Piligrimova E."/>
            <person name="Shadrin A."/>
            <person name="Zagorodny V."/>
        </authorList>
    </citation>
    <scope>NUCLEOTIDE SEQUENCE [LARGE SCALE GENOMIC DNA]</scope>
</reference>
<accession>A0A5Q2F888</accession>
<evidence type="ECO:0000259" key="1">
    <source>
        <dbReference type="Pfam" id="PF18352"/>
    </source>
</evidence>
<evidence type="ECO:0000313" key="3">
    <source>
        <dbReference type="Proteomes" id="UP000343370"/>
    </source>
</evidence>
<dbReference type="Pfam" id="PF18352">
    <property type="entry name" value="Gp138_N"/>
    <property type="match status" value="1"/>
</dbReference>
<feature type="domain" description="Phage protein Gp138 N-terminal" evidence="1">
    <location>
        <begin position="46"/>
        <end position="108"/>
    </location>
</feature>
<protein>
    <submittedName>
        <fullName evidence="2">Tail spike protein</fullName>
    </submittedName>
</protein>
<name>A0A5Q2F888_9CAUD</name>
<dbReference type="Gene3D" id="2.40.50.230">
    <property type="entry name" value="Gp5 N-terminal domain"/>
    <property type="match status" value="1"/>
</dbReference>
<dbReference type="InterPro" id="IPR041599">
    <property type="entry name" value="Gp138_N"/>
</dbReference>
<gene>
    <name evidence="2" type="ORF">Sam112_gp20</name>
</gene>
<keyword evidence="3" id="KW-1185">Reference proteome</keyword>
<dbReference type="InterPro" id="IPR037026">
    <property type="entry name" value="Vgr_OB-fold_dom_sf"/>
</dbReference>
<evidence type="ECO:0000313" key="2">
    <source>
        <dbReference type="EMBL" id="QGF21724.1"/>
    </source>
</evidence>
<sequence length="159" mass="17395">MRQANEFFQNFQKNTIGSINTCLIGIIERFDAQKMKADVVLVPDGDLVVGVPVATLQTSEFYIRVPYKQGDPVLVIFAQRDIDGVFRGGSATQSQRMLSLDDALVIGGVNFYTAPPLPAENSGDLVIGKRNGKSKIVLNTSNDDIEVTCKDFKVNGRVL</sequence>
<dbReference type="EMBL" id="MN604230">
    <property type="protein sequence ID" value="QGF21724.1"/>
    <property type="molecule type" value="Genomic_DNA"/>
</dbReference>
<dbReference type="Proteomes" id="UP000343370">
    <property type="component" value="Segment"/>
</dbReference>
<organism evidence="2 3">
    <name type="scientific">Bacillus phage vB_BcM_Sam112</name>
    <dbReference type="NCBI Taxonomy" id="2663324"/>
    <lineage>
        <taxon>Viruses</taxon>
        <taxon>Duplodnaviria</taxon>
        <taxon>Heunggongvirae</taxon>
        <taxon>Uroviricota</taxon>
        <taxon>Caudoviricetes</taxon>
        <taxon>Trautnerviridae</taxon>
        <taxon>Prospektnaukivirus</taxon>
        <taxon>Prospektnaukivirus sam112</taxon>
    </lineage>
</organism>
<proteinExistence type="predicted"/>